<feature type="compositionally biased region" description="Basic and acidic residues" evidence="2">
    <location>
        <begin position="534"/>
        <end position="545"/>
    </location>
</feature>
<sequence>MLPIQGKPARPLRERFLCSRFASRNHKCQRILPRAAEGERLLAATAVALLVEMSSATQVSAFGLGPAVAWSSEAATPTTLIAEPPAPPASAPLPAPLPPLLSASLPPSAPSEGLSMAPAVSRDTPITTSTVSGGGGGGGGGFLGLFAAREAPQQQRQQQQAAMAAVQQQQQQQQQEEEEAPQALANPNAGAGRRARESARRSRNNVVAAAAAVEEPPAQPGRQQAQQQQGEQKQGEVPAAAKKGEGSLLTWILERAALLSVGGVGGVAAVRALTSPAARAVKVEDAAARAAAATATPAQAASASTAATSAAAAASPAAATAAAGTAAALQGQPPPASLAPERPIWAPGRGSPTGSAGDSMAPPPPPPASPAAAGAPYYSPPPPPPWWYGRYPGYEQYGPYDGPYTAPPPSVPYNPGYGWRQPPVARQGEEPTTESPAAEVAADSESYYPYYYPAPGGYWWADPRGVPGQSPPPTPYGPYCNLPYGPYGGPMPPSPMMPPPTVPPPPPSPQTRRGFSELPSSSIARKGRNPWAVSEEKGRPSDGERLNVTAAVGSGTGTTAFPLAAAQQQQGWDAEGALRSGSGWGEEPASTTPEAAPYDPDYDADYVSTAYAELEDMDAAIARLRAKMEELQLQEEEG</sequence>
<gene>
    <name evidence="3" type="ORF">Agub_g1836</name>
</gene>
<feature type="coiled-coil region" evidence="1">
    <location>
        <begin position="607"/>
        <end position="637"/>
    </location>
</feature>
<evidence type="ECO:0000256" key="2">
    <source>
        <dbReference type="SAM" id="MobiDB-lite"/>
    </source>
</evidence>
<keyword evidence="4" id="KW-1185">Reference proteome</keyword>
<feature type="region of interest" description="Disordered" evidence="2">
    <location>
        <begin position="495"/>
        <end position="546"/>
    </location>
</feature>
<feature type="non-terminal residue" evidence="3">
    <location>
        <position position="638"/>
    </location>
</feature>
<accession>A0AAD3DG50</accession>
<feature type="region of interest" description="Disordered" evidence="2">
    <location>
        <begin position="566"/>
        <end position="601"/>
    </location>
</feature>
<evidence type="ECO:0000313" key="4">
    <source>
        <dbReference type="Proteomes" id="UP001054857"/>
    </source>
</evidence>
<feature type="compositionally biased region" description="Gly residues" evidence="2">
    <location>
        <begin position="132"/>
        <end position="143"/>
    </location>
</feature>
<feature type="region of interest" description="Disordered" evidence="2">
    <location>
        <begin position="102"/>
        <end position="241"/>
    </location>
</feature>
<name>A0AAD3DG50_9CHLO</name>
<reference evidence="3 4" key="1">
    <citation type="journal article" date="2021" name="Sci. Rep.">
        <title>Genome sequencing of the multicellular alga Astrephomene provides insights into convergent evolution of germ-soma differentiation.</title>
        <authorList>
            <person name="Yamashita S."/>
            <person name="Yamamoto K."/>
            <person name="Matsuzaki R."/>
            <person name="Suzuki S."/>
            <person name="Yamaguchi H."/>
            <person name="Hirooka S."/>
            <person name="Minakuchi Y."/>
            <person name="Miyagishima S."/>
            <person name="Kawachi M."/>
            <person name="Toyoda A."/>
            <person name="Nozaki H."/>
        </authorList>
    </citation>
    <scope>NUCLEOTIDE SEQUENCE [LARGE SCALE GENOMIC DNA]</scope>
    <source>
        <strain evidence="3 4">NIES-4017</strain>
    </source>
</reference>
<feature type="compositionally biased region" description="Low complexity" evidence="2">
    <location>
        <begin position="144"/>
        <end position="174"/>
    </location>
</feature>
<dbReference type="EMBL" id="BMAR01000001">
    <property type="protein sequence ID" value="GFR41170.1"/>
    <property type="molecule type" value="Genomic_DNA"/>
</dbReference>
<feature type="region of interest" description="Disordered" evidence="2">
    <location>
        <begin position="325"/>
        <end position="373"/>
    </location>
</feature>
<evidence type="ECO:0000313" key="3">
    <source>
        <dbReference type="EMBL" id="GFR41170.1"/>
    </source>
</evidence>
<comment type="caution">
    <text evidence="3">The sequence shown here is derived from an EMBL/GenBank/DDBJ whole genome shotgun (WGS) entry which is preliminary data.</text>
</comment>
<proteinExistence type="predicted"/>
<feature type="compositionally biased region" description="Polar residues" evidence="2">
    <location>
        <begin position="510"/>
        <end position="523"/>
    </location>
</feature>
<dbReference type="AlphaFoldDB" id="A0AAD3DG50"/>
<dbReference type="Proteomes" id="UP001054857">
    <property type="component" value="Unassembled WGS sequence"/>
</dbReference>
<protein>
    <submittedName>
        <fullName evidence="3">Uncharacterized protein</fullName>
    </submittedName>
</protein>
<feature type="region of interest" description="Disordered" evidence="2">
    <location>
        <begin position="415"/>
        <end position="440"/>
    </location>
</feature>
<organism evidence="3 4">
    <name type="scientific">Astrephomene gubernaculifera</name>
    <dbReference type="NCBI Taxonomy" id="47775"/>
    <lineage>
        <taxon>Eukaryota</taxon>
        <taxon>Viridiplantae</taxon>
        <taxon>Chlorophyta</taxon>
        <taxon>core chlorophytes</taxon>
        <taxon>Chlorophyceae</taxon>
        <taxon>CS clade</taxon>
        <taxon>Chlamydomonadales</taxon>
        <taxon>Astrephomenaceae</taxon>
        <taxon>Astrephomene</taxon>
    </lineage>
</organism>
<feature type="compositionally biased region" description="Low complexity" evidence="2">
    <location>
        <begin position="204"/>
        <end position="236"/>
    </location>
</feature>
<feature type="compositionally biased region" description="Pro residues" evidence="2">
    <location>
        <begin position="495"/>
        <end position="509"/>
    </location>
</feature>
<evidence type="ECO:0000256" key="1">
    <source>
        <dbReference type="SAM" id="Coils"/>
    </source>
</evidence>
<keyword evidence="1" id="KW-0175">Coiled coil</keyword>